<dbReference type="EMBL" id="BPLR01000993">
    <property type="protein sequence ID" value="GIY98967.1"/>
    <property type="molecule type" value="Genomic_DNA"/>
</dbReference>
<gene>
    <name evidence="1" type="ORF">CEXT_406701</name>
</gene>
<accession>A0AAV4XVB6</accession>
<organism evidence="1 2">
    <name type="scientific">Caerostris extrusa</name>
    <name type="common">Bark spider</name>
    <name type="synonym">Caerostris bankana</name>
    <dbReference type="NCBI Taxonomy" id="172846"/>
    <lineage>
        <taxon>Eukaryota</taxon>
        <taxon>Metazoa</taxon>
        <taxon>Ecdysozoa</taxon>
        <taxon>Arthropoda</taxon>
        <taxon>Chelicerata</taxon>
        <taxon>Arachnida</taxon>
        <taxon>Araneae</taxon>
        <taxon>Araneomorphae</taxon>
        <taxon>Entelegynae</taxon>
        <taxon>Araneoidea</taxon>
        <taxon>Araneidae</taxon>
        <taxon>Caerostris</taxon>
    </lineage>
</organism>
<proteinExistence type="predicted"/>
<name>A0AAV4XVB6_CAEEX</name>
<reference evidence="1 2" key="1">
    <citation type="submission" date="2021-06" db="EMBL/GenBank/DDBJ databases">
        <title>Caerostris extrusa draft genome.</title>
        <authorList>
            <person name="Kono N."/>
            <person name="Arakawa K."/>
        </authorList>
    </citation>
    <scope>NUCLEOTIDE SEQUENCE [LARGE SCALE GENOMIC DNA]</scope>
</reference>
<protein>
    <submittedName>
        <fullName evidence="1">Uncharacterized protein</fullName>
    </submittedName>
</protein>
<evidence type="ECO:0000313" key="1">
    <source>
        <dbReference type="EMBL" id="GIY98967.1"/>
    </source>
</evidence>
<keyword evidence="2" id="KW-1185">Reference proteome</keyword>
<sequence>MKSLEQQWKELGDFVAEQNRRNKEKMEQLSAYESLRAKVLEWLTSMEFKTLAKEHLDYGTTIDKVNDLGNSYDALLRGEKIQGTILVVLPESHPVLQECHRQNIADLQIMDLPRAEVFKVPSQASPVVLVVQEARQII</sequence>
<dbReference type="Proteomes" id="UP001054945">
    <property type="component" value="Unassembled WGS sequence"/>
</dbReference>
<evidence type="ECO:0000313" key="2">
    <source>
        <dbReference type="Proteomes" id="UP001054945"/>
    </source>
</evidence>
<comment type="caution">
    <text evidence="1">The sequence shown here is derived from an EMBL/GenBank/DDBJ whole genome shotgun (WGS) entry which is preliminary data.</text>
</comment>
<dbReference type="AlphaFoldDB" id="A0AAV4XVB6"/>